<dbReference type="InterPro" id="IPR043056">
    <property type="entry name" value="LuxQ-periplasm_N"/>
</dbReference>
<evidence type="ECO:0000259" key="20">
    <source>
        <dbReference type="PROSITE" id="PS50110"/>
    </source>
</evidence>
<evidence type="ECO:0000256" key="4">
    <source>
        <dbReference type="ARBA" id="ARBA00019468"/>
    </source>
</evidence>
<dbReference type="InterPro" id="IPR004358">
    <property type="entry name" value="Sig_transdc_His_kin-like_C"/>
</dbReference>
<dbReference type="EMBL" id="PRLP01000012">
    <property type="protein sequence ID" value="PPC78698.1"/>
    <property type="molecule type" value="Genomic_DNA"/>
</dbReference>
<dbReference type="SUPFAM" id="SSF52172">
    <property type="entry name" value="CheY-like"/>
    <property type="match status" value="2"/>
</dbReference>
<dbReference type="InterPro" id="IPR000014">
    <property type="entry name" value="PAS"/>
</dbReference>
<evidence type="ECO:0000256" key="3">
    <source>
        <dbReference type="ARBA" id="ARBA00012438"/>
    </source>
</evidence>
<reference evidence="22 23" key="1">
    <citation type="submission" date="2018-02" db="EMBL/GenBank/DDBJ databases">
        <title>novel marine gammaproteobacteria from coastal saline agro ecosystem.</title>
        <authorList>
            <person name="Krishnan R."/>
            <person name="Ramesh Kumar N."/>
        </authorList>
    </citation>
    <scope>NUCLEOTIDE SEQUENCE [LARGE SCALE GENOMIC DNA]</scope>
    <source>
        <strain evidence="22 23">228</strain>
    </source>
</reference>
<dbReference type="Pfam" id="PF02518">
    <property type="entry name" value="HATPase_c"/>
    <property type="match status" value="1"/>
</dbReference>
<evidence type="ECO:0000256" key="12">
    <source>
        <dbReference type="ARBA" id="ARBA00022840"/>
    </source>
</evidence>
<dbReference type="Pfam" id="PF00512">
    <property type="entry name" value="HisKA"/>
    <property type="match status" value="1"/>
</dbReference>
<feature type="coiled-coil region" evidence="18">
    <location>
        <begin position="330"/>
        <end position="360"/>
    </location>
</feature>
<dbReference type="Gene3D" id="3.30.450.20">
    <property type="entry name" value="PAS domain"/>
    <property type="match status" value="1"/>
</dbReference>
<dbReference type="GO" id="GO:0005886">
    <property type="term" value="C:plasma membrane"/>
    <property type="evidence" value="ECO:0007669"/>
    <property type="project" value="UniProtKB-SubCell"/>
</dbReference>
<dbReference type="SUPFAM" id="SSF55874">
    <property type="entry name" value="ATPase domain of HSP90 chaperone/DNA topoisomerase II/histidine kinase"/>
    <property type="match status" value="1"/>
</dbReference>
<dbReference type="InterPro" id="IPR005467">
    <property type="entry name" value="His_kinase_dom"/>
</dbReference>
<evidence type="ECO:0000256" key="9">
    <source>
        <dbReference type="ARBA" id="ARBA00022692"/>
    </source>
</evidence>
<evidence type="ECO:0000256" key="17">
    <source>
        <dbReference type="PROSITE-ProRule" id="PRU00169"/>
    </source>
</evidence>
<gene>
    <name evidence="22" type="ORF">C4K68_04120</name>
</gene>
<proteinExistence type="predicted"/>
<evidence type="ECO:0000256" key="15">
    <source>
        <dbReference type="ARBA" id="ARBA00023012"/>
    </source>
</evidence>
<keyword evidence="12" id="KW-0067">ATP-binding</keyword>
<keyword evidence="10" id="KW-0547">Nucleotide-binding</keyword>
<evidence type="ECO:0000256" key="18">
    <source>
        <dbReference type="SAM" id="Coils"/>
    </source>
</evidence>
<feature type="domain" description="Response regulatory" evidence="20">
    <location>
        <begin position="723"/>
        <end position="836"/>
    </location>
</feature>
<dbReference type="InterPro" id="IPR035965">
    <property type="entry name" value="PAS-like_dom_sf"/>
</dbReference>
<dbReference type="Pfam" id="PF09308">
    <property type="entry name" value="LuxQ-periplasm"/>
    <property type="match status" value="1"/>
</dbReference>
<keyword evidence="7 17" id="KW-0597">Phosphoprotein</keyword>
<dbReference type="SMART" id="SM00448">
    <property type="entry name" value="REC"/>
    <property type="match status" value="2"/>
</dbReference>
<evidence type="ECO:0000256" key="8">
    <source>
        <dbReference type="ARBA" id="ARBA00022679"/>
    </source>
</evidence>
<dbReference type="SMART" id="SM00387">
    <property type="entry name" value="HATPase_c"/>
    <property type="match status" value="1"/>
</dbReference>
<evidence type="ECO:0000256" key="7">
    <source>
        <dbReference type="ARBA" id="ARBA00022553"/>
    </source>
</evidence>
<dbReference type="InterPro" id="IPR001789">
    <property type="entry name" value="Sig_transdc_resp-reg_receiver"/>
</dbReference>
<evidence type="ECO:0000259" key="21">
    <source>
        <dbReference type="PROSITE" id="PS50112"/>
    </source>
</evidence>
<evidence type="ECO:0000313" key="23">
    <source>
        <dbReference type="Proteomes" id="UP000238196"/>
    </source>
</evidence>
<keyword evidence="14" id="KW-1133">Transmembrane helix</keyword>
<dbReference type="SUPFAM" id="SSF47384">
    <property type="entry name" value="Homodimeric domain of signal transducing histidine kinase"/>
    <property type="match status" value="1"/>
</dbReference>
<keyword evidence="5" id="KW-1003">Cell membrane</keyword>
<feature type="modified residue" description="4-aspartylphosphate" evidence="17">
    <location>
        <position position="773"/>
    </location>
</feature>
<dbReference type="Gene3D" id="1.10.287.130">
    <property type="match status" value="1"/>
</dbReference>
<dbReference type="Gene3D" id="3.30.565.10">
    <property type="entry name" value="Histidine kinase-like ATPase, C-terminal domain"/>
    <property type="match status" value="1"/>
</dbReference>
<dbReference type="InterPro" id="IPR003594">
    <property type="entry name" value="HATPase_dom"/>
</dbReference>
<dbReference type="InterPro" id="IPR036097">
    <property type="entry name" value="HisK_dim/P_sf"/>
</dbReference>
<evidence type="ECO:0000256" key="5">
    <source>
        <dbReference type="ARBA" id="ARBA00022475"/>
    </source>
</evidence>
<comment type="caution">
    <text evidence="22">The sequence shown here is derived from an EMBL/GenBank/DDBJ whole genome shotgun (WGS) entry which is preliminary data.</text>
</comment>
<dbReference type="PRINTS" id="PR00344">
    <property type="entry name" value="BCTRLSENSOR"/>
</dbReference>
<dbReference type="Gene3D" id="3.30.450.220">
    <property type="entry name" value="LuxQ periplasmic domain, N-terminal subdomain"/>
    <property type="match status" value="1"/>
</dbReference>
<feature type="domain" description="Response regulatory" evidence="20">
    <location>
        <begin position="867"/>
        <end position="983"/>
    </location>
</feature>
<dbReference type="AlphaFoldDB" id="A0A2S5KVF8"/>
<comment type="subcellular location">
    <subcellularLocation>
        <location evidence="2">Cell inner membrane</location>
        <topology evidence="2">Multi-pass membrane protein</topology>
    </subcellularLocation>
</comment>
<dbReference type="SUPFAM" id="SSF55785">
    <property type="entry name" value="PYP-like sensor domain (PAS domain)"/>
    <property type="match status" value="1"/>
</dbReference>
<keyword evidence="18" id="KW-0175">Coiled coil</keyword>
<sequence length="997" mass="110715">MKHKSVSLFTAVLFWVLTAFTLTISVLLYTTYSNAVDALKIEQENTLSHTRSSAQLYFDHLLSLQAQHVGSAITNPDLLTQLAQSDPSKQKIDLEAQLNMMGDSRPDFALLTEGSRQIWEDTGSIFYHLGSHLGELRQQAKLNAWQLVKLPAPFGNLPLVILVSKQQLIEHQSGRVLGELIHGLVLSNNVTLSKQIQAASQAEALRLDYLGIALSASSSDQGFLDQLAEQPNSVLFSANHRFTGQCSPLQLNLMPSNVDLCVVTRSDTVSSLSQRFTDSALKLLAMVLAVSTLLTVMVYRSSIRPLRKLVQYAQDQVQHADLVPLPTSMVREYNQVASSLQEVVNELRQKESSLRDLFESAFSPILVWHPDGTLLQYNEAAAQLLHTTTSSRYPLIYDFFPRQMHEALRQTCSGTAAEGLEVMHDNGRLWLWNLTPVMIDGQSTAAIAQGLDITLRKEAENEMRRAKEAAEQANRAKSDFLAVISHEIRTPMNGVIGNVQLLQDTTLDAEQQDYVTTIHHCADSLLSLLNDVLDFSKIESNALELENHQFELPAHLEETVSLFAVAASDKGLELICSLDENLPAQIIGDSTRLRQILINLIGNAVKFTDHGEVLLKANASHIDDQHVALDISIQDTGIGISKEAMQRLFEPFSQADASTTRRFGGTGLGLSICKRLVERMSGYIRVDSTPGKGSTFGFRIIMDRAPDAATAIQPDMSQVSGQQVLIVDDNHTNLNLLQRFCRSWGLTTTVASSPRQALDHLAAHAQFDLILLDYLMPDMDGVLLAQEIRRRGISAPMILLSSAVRPITEETRHLFATCHNKPVRRNLLQTSIYHSLTANTGPASQANAQSAQDSVGHEAESHVARLDVLVAEDNLVNQKLVKNVLEKLGCQVTVVGNGQAALEQCTQHRFDMIFMDMQMPIMDGLLATEHIRQLRTFSRTVIIALTANAAQEDRQRCLDAGMNDFISKPFRLEDIRIILQRWQHQLPERHLQDSNTL</sequence>
<keyword evidence="11" id="KW-0418">Kinase</keyword>
<dbReference type="InterPro" id="IPR015387">
    <property type="entry name" value="LuxQ-periplasm_dom"/>
</dbReference>
<protein>
    <recommendedName>
        <fullName evidence="4">Autoinducer 2 sensor kinase/phosphatase LuxQ</fullName>
        <ecNumber evidence="3">2.7.13.3</ecNumber>
    </recommendedName>
</protein>
<dbReference type="Gene3D" id="3.40.50.2300">
    <property type="match status" value="2"/>
</dbReference>
<dbReference type="FunFam" id="3.30.565.10:FF:000010">
    <property type="entry name" value="Sensor histidine kinase RcsC"/>
    <property type="match status" value="1"/>
</dbReference>
<dbReference type="CDD" id="cd00082">
    <property type="entry name" value="HisKA"/>
    <property type="match status" value="1"/>
</dbReference>
<evidence type="ECO:0000313" key="22">
    <source>
        <dbReference type="EMBL" id="PPC78698.1"/>
    </source>
</evidence>
<dbReference type="PROSITE" id="PS50109">
    <property type="entry name" value="HIS_KIN"/>
    <property type="match status" value="1"/>
</dbReference>
<keyword evidence="9" id="KW-0812">Transmembrane</keyword>
<dbReference type="PROSITE" id="PS50110">
    <property type="entry name" value="RESPONSE_REGULATORY"/>
    <property type="match status" value="2"/>
</dbReference>
<dbReference type="SUPFAM" id="SSF103190">
    <property type="entry name" value="Sensory domain-like"/>
    <property type="match status" value="1"/>
</dbReference>
<comment type="catalytic activity">
    <reaction evidence="1">
        <text>ATP + protein L-histidine = ADP + protein N-phospho-L-histidine.</text>
        <dbReference type="EC" id="2.7.13.3"/>
    </reaction>
</comment>
<keyword evidence="16" id="KW-0472">Membrane</keyword>
<dbReference type="PROSITE" id="PS50112">
    <property type="entry name" value="PAS"/>
    <property type="match status" value="1"/>
</dbReference>
<evidence type="ECO:0000256" key="11">
    <source>
        <dbReference type="ARBA" id="ARBA00022777"/>
    </source>
</evidence>
<dbReference type="PANTHER" id="PTHR45339">
    <property type="entry name" value="HYBRID SIGNAL TRANSDUCTION HISTIDINE KINASE J"/>
    <property type="match status" value="1"/>
</dbReference>
<dbReference type="FunFam" id="1.10.287.130:FF:000003">
    <property type="entry name" value="Histidine kinase"/>
    <property type="match status" value="1"/>
</dbReference>
<keyword evidence="6" id="KW-0997">Cell inner membrane</keyword>
<evidence type="ECO:0000256" key="16">
    <source>
        <dbReference type="ARBA" id="ARBA00023136"/>
    </source>
</evidence>
<organism evidence="22 23">
    <name type="scientific">Proteobacteria bacterium 228</name>
    <dbReference type="NCBI Taxonomy" id="2083153"/>
    <lineage>
        <taxon>Bacteria</taxon>
        <taxon>Pseudomonadati</taxon>
        <taxon>Pseudomonadota</taxon>
    </lineage>
</organism>
<evidence type="ECO:0000256" key="2">
    <source>
        <dbReference type="ARBA" id="ARBA00004429"/>
    </source>
</evidence>
<feature type="domain" description="Histidine kinase" evidence="19">
    <location>
        <begin position="483"/>
        <end position="704"/>
    </location>
</feature>
<dbReference type="InterPro" id="IPR029151">
    <property type="entry name" value="Sensor-like_sf"/>
</dbReference>
<dbReference type="CDD" id="cd17546">
    <property type="entry name" value="REC_hyHK_CKI1_RcsC-like"/>
    <property type="match status" value="1"/>
</dbReference>
<feature type="domain" description="PAS" evidence="21">
    <location>
        <begin position="350"/>
        <end position="385"/>
    </location>
</feature>
<dbReference type="PANTHER" id="PTHR45339:SF1">
    <property type="entry name" value="HYBRID SIGNAL TRANSDUCTION HISTIDINE KINASE J"/>
    <property type="match status" value="1"/>
</dbReference>
<evidence type="ECO:0000256" key="10">
    <source>
        <dbReference type="ARBA" id="ARBA00022741"/>
    </source>
</evidence>
<dbReference type="InterPro" id="IPR011006">
    <property type="entry name" value="CheY-like_superfamily"/>
</dbReference>
<dbReference type="Pfam" id="PF00072">
    <property type="entry name" value="Response_reg"/>
    <property type="match status" value="2"/>
</dbReference>
<evidence type="ECO:0000256" key="14">
    <source>
        <dbReference type="ARBA" id="ARBA00022989"/>
    </source>
</evidence>
<dbReference type="CDD" id="cd00156">
    <property type="entry name" value="REC"/>
    <property type="match status" value="1"/>
</dbReference>
<evidence type="ECO:0000256" key="1">
    <source>
        <dbReference type="ARBA" id="ARBA00000085"/>
    </source>
</evidence>
<dbReference type="InterPro" id="IPR003661">
    <property type="entry name" value="HisK_dim/P_dom"/>
</dbReference>
<dbReference type="CDD" id="cd16922">
    <property type="entry name" value="HATPase_EvgS-ArcB-TorS-like"/>
    <property type="match status" value="1"/>
</dbReference>
<accession>A0A2S5KVF8</accession>
<evidence type="ECO:0000256" key="6">
    <source>
        <dbReference type="ARBA" id="ARBA00022519"/>
    </source>
</evidence>
<evidence type="ECO:0000256" key="13">
    <source>
        <dbReference type="ARBA" id="ARBA00022912"/>
    </source>
</evidence>
<feature type="modified residue" description="4-aspartylphosphate" evidence="17">
    <location>
        <position position="916"/>
    </location>
</feature>
<dbReference type="InterPro" id="IPR036890">
    <property type="entry name" value="HATPase_C_sf"/>
</dbReference>
<dbReference type="Proteomes" id="UP000238196">
    <property type="component" value="Unassembled WGS sequence"/>
</dbReference>
<dbReference type="EC" id="2.7.13.3" evidence="3"/>
<keyword evidence="13" id="KW-0378">Hydrolase</keyword>
<dbReference type="OrthoDB" id="5287897at2"/>
<dbReference type="GO" id="GO:0005524">
    <property type="term" value="F:ATP binding"/>
    <property type="evidence" value="ECO:0007669"/>
    <property type="project" value="UniProtKB-KW"/>
</dbReference>
<dbReference type="GO" id="GO:0004721">
    <property type="term" value="F:phosphoprotein phosphatase activity"/>
    <property type="evidence" value="ECO:0007669"/>
    <property type="project" value="UniProtKB-KW"/>
</dbReference>
<dbReference type="GO" id="GO:0000155">
    <property type="term" value="F:phosphorelay sensor kinase activity"/>
    <property type="evidence" value="ECO:0007669"/>
    <property type="project" value="InterPro"/>
</dbReference>
<evidence type="ECO:0000259" key="19">
    <source>
        <dbReference type="PROSITE" id="PS50109"/>
    </source>
</evidence>
<dbReference type="SMART" id="SM00388">
    <property type="entry name" value="HisKA"/>
    <property type="match status" value="1"/>
</dbReference>
<keyword evidence="8" id="KW-0808">Transferase</keyword>
<name>A0A2S5KVF8_9PROT</name>
<keyword evidence="13" id="KW-0904">Protein phosphatase</keyword>
<keyword evidence="15" id="KW-0902">Two-component regulatory system</keyword>